<name>A0A964BW30_9CYAN</name>
<dbReference type="Proteomes" id="UP000729733">
    <property type="component" value="Unassembled WGS sequence"/>
</dbReference>
<evidence type="ECO:0000313" key="11">
    <source>
        <dbReference type="Proteomes" id="UP000729733"/>
    </source>
</evidence>
<evidence type="ECO:0000256" key="5">
    <source>
        <dbReference type="ARBA" id="ARBA00022777"/>
    </source>
</evidence>
<sequence length="121" mass="13770">MELIYHSGNIIQERYSIINQLGEEGSGITYAAQDLTEGTTVAIKVLSLNQLENWKKIELFERKAKILQQLEHPNIPEYLDYFQLETEENCSFYIVQQLAPGKSLASLIEAGWQPDLPTVAK</sequence>
<protein>
    <recommendedName>
        <fullName evidence="1">non-specific serine/threonine protein kinase</fullName>
        <ecNumber evidence="1">2.7.11.1</ecNumber>
    </recommendedName>
</protein>
<keyword evidence="11" id="KW-1185">Reference proteome</keyword>
<dbReference type="InterPro" id="IPR011009">
    <property type="entry name" value="Kinase-like_dom_sf"/>
</dbReference>
<dbReference type="PROSITE" id="PS50011">
    <property type="entry name" value="PROTEIN_KINASE_DOM"/>
    <property type="match status" value="1"/>
</dbReference>
<evidence type="ECO:0000256" key="6">
    <source>
        <dbReference type="ARBA" id="ARBA00022840"/>
    </source>
</evidence>
<dbReference type="EC" id="2.7.11.1" evidence="1"/>
<evidence type="ECO:0000256" key="7">
    <source>
        <dbReference type="ARBA" id="ARBA00047899"/>
    </source>
</evidence>
<dbReference type="PANTHER" id="PTHR24363">
    <property type="entry name" value="SERINE/THREONINE PROTEIN KINASE"/>
    <property type="match status" value="1"/>
</dbReference>
<dbReference type="SUPFAM" id="SSF56112">
    <property type="entry name" value="Protein kinase-like (PK-like)"/>
    <property type="match status" value="1"/>
</dbReference>
<evidence type="ECO:0000256" key="8">
    <source>
        <dbReference type="ARBA" id="ARBA00048679"/>
    </source>
</evidence>
<evidence type="ECO:0000256" key="4">
    <source>
        <dbReference type="ARBA" id="ARBA00022741"/>
    </source>
</evidence>
<dbReference type="Pfam" id="PF00069">
    <property type="entry name" value="Pkinase"/>
    <property type="match status" value="1"/>
</dbReference>
<evidence type="ECO:0000313" key="10">
    <source>
        <dbReference type="EMBL" id="MCC0178937.1"/>
    </source>
</evidence>
<organism evidence="10 11">
    <name type="scientific">Waterburya agarophytonicola KI4</name>
    <dbReference type="NCBI Taxonomy" id="2874699"/>
    <lineage>
        <taxon>Bacteria</taxon>
        <taxon>Bacillati</taxon>
        <taxon>Cyanobacteriota</taxon>
        <taxon>Cyanophyceae</taxon>
        <taxon>Pleurocapsales</taxon>
        <taxon>Hyellaceae</taxon>
        <taxon>Waterburya</taxon>
        <taxon>Waterburya agarophytonicola</taxon>
    </lineage>
</organism>
<gene>
    <name evidence="10" type="ORF">I4641_18375</name>
</gene>
<proteinExistence type="predicted"/>
<evidence type="ECO:0000259" key="9">
    <source>
        <dbReference type="PROSITE" id="PS50011"/>
    </source>
</evidence>
<keyword evidence="4" id="KW-0547">Nucleotide-binding</keyword>
<keyword evidence="2" id="KW-0723">Serine/threonine-protein kinase</keyword>
<feature type="domain" description="Protein kinase" evidence="9">
    <location>
        <begin position="15"/>
        <end position="121"/>
    </location>
</feature>
<dbReference type="GO" id="GO:0005524">
    <property type="term" value="F:ATP binding"/>
    <property type="evidence" value="ECO:0007669"/>
    <property type="project" value="UniProtKB-KW"/>
</dbReference>
<evidence type="ECO:0000256" key="1">
    <source>
        <dbReference type="ARBA" id="ARBA00012513"/>
    </source>
</evidence>
<reference evidence="10" key="1">
    <citation type="journal article" date="2021" name="Antonie Van Leeuwenhoek">
        <title>Draft genome and description of Waterburya agarophytonicola gen. nov. sp. nov. (Pleurocapsales, Cyanobacteria): a seaweed symbiont.</title>
        <authorList>
            <person name="Bonthond G."/>
            <person name="Shalygin S."/>
            <person name="Bayer T."/>
            <person name="Weinberger F."/>
        </authorList>
    </citation>
    <scope>NUCLEOTIDE SEQUENCE</scope>
    <source>
        <strain evidence="10">KI4</strain>
    </source>
</reference>
<dbReference type="InterPro" id="IPR000719">
    <property type="entry name" value="Prot_kinase_dom"/>
</dbReference>
<dbReference type="EMBL" id="JADWDC010000060">
    <property type="protein sequence ID" value="MCC0178937.1"/>
    <property type="molecule type" value="Genomic_DNA"/>
</dbReference>
<comment type="catalytic activity">
    <reaction evidence="7">
        <text>L-threonyl-[protein] + ATP = O-phospho-L-threonyl-[protein] + ADP + H(+)</text>
        <dbReference type="Rhea" id="RHEA:46608"/>
        <dbReference type="Rhea" id="RHEA-COMP:11060"/>
        <dbReference type="Rhea" id="RHEA-COMP:11605"/>
        <dbReference type="ChEBI" id="CHEBI:15378"/>
        <dbReference type="ChEBI" id="CHEBI:30013"/>
        <dbReference type="ChEBI" id="CHEBI:30616"/>
        <dbReference type="ChEBI" id="CHEBI:61977"/>
        <dbReference type="ChEBI" id="CHEBI:456216"/>
        <dbReference type="EC" id="2.7.11.1"/>
    </reaction>
</comment>
<comment type="caution">
    <text evidence="10">The sequence shown here is derived from an EMBL/GenBank/DDBJ whole genome shotgun (WGS) entry which is preliminary data.</text>
</comment>
<dbReference type="GO" id="GO:0004674">
    <property type="term" value="F:protein serine/threonine kinase activity"/>
    <property type="evidence" value="ECO:0007669"/>
    <property type="project" value="UniProtKB-KW"/>
</dbReference>
<dbReference type="AlphaFoldDB" id="A0A964BW30"/>
<dbReference type="PANTHER" id="PTHR24363:SF0">
    <property type="entry name" value="SERINE_THREONINE KINASE LIKE DOMAIN CONTAINING 1"/>
    <property type="match status" value="1"/>
</dbReference>
<comment type="catalytic activity">
    <reaction evidence="8">
        <text>L-seryl-[protein] + ATP = O-phospho-L-seryl-[protein] + ADP + H(+)</text>
        <dbReference type="Rhea" id="RHEA:17989"/>
        <dbReference type="Rhea" id="RHEA-COMP:9863"/>
        <dbReference type="Rhea" id="RHEA-COMP:11604"/>
        <dbReference type="ChEBI" id="CHEBI:15378"/>
        <dbReference type="ChEBI" id="CHEBI:29999"/>
        <dbReference type="ChEBI" id="CHEBI:30616"/>
        <dbReference type="ChEBI" id="CHEBI:83421"/>
        <dbReference type="ChEBI" id="CHEBI:456216"/>
        <dbReference type="EC" id="2.7.11.1"/>
    </reaction>
</comment>
<keyword evidence="6" id="KW-0067">ATP-binding</keyword>
<evidence type="ECO:0000256" key="2">
    <source>
        <dbReference type="ARBA" id="ARBA00022527"/>
    </source>
</evidence>
<evidence type="ECO:0000256" key="3">
    <source>
        <dbReference type="ARBA" id="ARBA00022679"/>
    </source>
</evidence>
<dbReference type="RefSeq" id="WP_229642041.1">
    <property type="nucleotide sequence ID" value="NZ_JADWDC010000060.1"/>
</dbReference>
<accession>A0A964BW30</accession>
<dbReference type="Gene3D" id="3.30.200.20">
    <property type="entry name" value="Phosphorylase Kinase, domain 1"/>
    <property type="match status" value="1"/>
</dbReference>
<keyword evidence="5 10" id="KW-0418">Kinase</keyword>
<keyword evidence="3" id="KW-0808">Transferase</keyword>